<dbReference type="VEuPathDB" id="FungiDB:PSTT_07647"/>
<reference evidence="1" key="1">
    <citation type="submission" date="2017-12" db="EMBL/GenBank/DDBJ databases">
        <title>Gene loss provides genomic basis for host adaptation in cereal stripe rust fungi.</title>
        <authorList>
            <person name="Xia C."/>
        </authorList>
    </citation>
    <scope>NUCLEOTIDE SEQUENCE [LARGE SCALE GENOMIC DNA]</scope>
    <source>
        <strain evidence="1">93-210</strain>
    </source>
</reference>
<dbReference type="Proteomes" id="UP000239156">
    <property type="component" value="Unassembled WGS sequence"/>
</dbReference>
<evidence type="ECO:0000313" key="2">
    <source>
        <dbReference type="Proteomes" id="UP000239156"/>
    </source>
</evidence>
<gene>
    <name evidence="1" type="ORF">PSTT_07647</name>
</gene>
<name>A0A2S4VFF5_9BASI</name>
<dbReference type="EMBL" id="PKSL01000066">
    <property type="protein sequence ID" value="POW08238.1"/>
    <property type="molecule type" value="Genomic_DNA"/>
</dbReference>
<keyword evidence="2" id="KW-1185">Reference proteome</keyword>
<dbReference type="AlphaFoldDB" id="A0A2S4VFF5"/>
<accession>A0A2S4VFF5</accession>
<comment type="caution">
    <text evidence="1">The sequence shown here is derived from an EMBL/GenBank/DDBJ whole genome shotgun (WGS) entry which is preliminary data.</text>
</comment>
<protein>
    <submittedName>
        <fullName evidence="1">Uncharacterized protein</fullName>
    </submittedName>
</protein>
<organism evidence="1 2">
    <name type="scientific">Puccinia striiformis</name>
    <dbReference type="NCBI Taxonomy" id="27350"/>
    <lineage>
        <taxon>Eukaryota</taxon>
        <taxon>Fungi</taxon>
        <taxon>Dikarya</taxon>
        <taxon>Basidiomycota</taxon>
        <taxon>Pucciniomycotina</taxon>
        <taxon>Pucciniomycetes</taxon>
        <taxon>Pucciniales</taxon>
        <taxon>Pucciniaceae</taxon>
        <taxon>Puccinia</taxon>
    </lineage>
</organism>
<proteinExistence type="predicted"/>
<dbReference type="VEuPathDB" id="FungiDB:PSHT_06086"/>
<sequence length="104" mass="11664">MSALEMIKLLAIKVGHFQLAKNDGFGAKRIPSWGFRHKSTYFLESTSSDRDQSVHLRVMSIHRAGGKFHITEHHSYLGRLRVIAGLGMDARSLGNRMLGHPLPL</sequence>
<evidence type="ECO:0000313" key="1">
    <source>
        <dbReference type="EMBL" id="POW08238.1"/>
    </source>
</evidence>